<dbReference type="Pfam" id="PF02230">
    <property type="entry name" value="Abhydrolase_2"/>
    <property type="match status" value="1"/>
</dbReference>
<dbReference type="OrthoDB" id="9780848at2"/>
<evidence type="ECO:0000313" key="3">
    <source>
        <dbReference type="Proteomes" id="UP000029060"/>
    </source>
</evidence>
<organism evidence="2 3">
    <name type="scientific">Bifidobacterium merycicum</name>
    <dbReference type="NCBI Taxonomy" id="78345"/>
    <lineage>
        <taxon>Bacteria</taxon>
        <taxon>Bacillati</taxon>
        <taxon>Actinomycetota</taxon>
        <taxon>Actinomycetes</taxon>
        <taxon>Bifidobacteriales</taxon>
        <taxon>Bifidobacteriaceae</taxon>
        <taxon>Bifidobacterium</taxon>
    </lineage>
</organism>
<evidence type="ECO:0000313" key="2">
    <source>
        <dbReference type="EMBL" id="KFI70699.1"/>
    </source>
</evidence>
<gene>
    <name evidence="2" type="ORF">BMERY_0113</name>
</gene>
<dbReference type="GO" id="GO:0016787">
    <property type="term" value="F:hydrolase activity"/>
    <property type="evidence" value="ECO:0007669"/>
    <property type="project" value="InterPro"/>
</dbReference>
<dbReference type="STRING" id="78345.BMERY_0113"/>
<comment type="caution">
    <text evidence="2">The sequence shown here is derived from an EMBL/GenBank/DDBJ whole genome shotgun (WGS) entry which is preliminary data.</text>
</comment>
<dbReference type="eggNOG" id="COG0400">
    <property type="taxonomic scope" value="Bacteria"/>
</dbReference>
<keyword evidence="3" id="KW-1185">Reference proteome</keyword>
<accession>A0A087BI49</accession>
<dbReference type="InterPro" id="IPR003140">
    <property type="entry name" value="PLipase/COase/thioEstase"/>
</dbReference>
<dbReference type="Proteomes" id="UP000029060">
    <property type="component" value="Unassembled WGS sequence"/>
</dbReference>
<dbReference type="EMBL" id="JGZC01000005">
    <property type="protein sequence ID" value="KFI70699.1"/>
    <property type="molecule type" value="Genomic_DNA"/>
</dbReference>
<name>A0A087BI49_9BIFI</name>
<feature type="domain" description="Phospholipase/carboxylesterase/thioesterase" evidence="1">
    <location>
        <begin position="93"/>
        <end position="197"/>
    </location>
</feature>
<dbReference type="Gene3D" id="3.40.50.1820">
    <property type="entry name" value="alpha/beta hydrolase"/>
    <property type="match status" value="1"/>
</dbReference>
<dbReference type="RefSeq" id="WP_033523663.1">
    <property type="nucleotide sequence ID" value="NZ_CADAXU010000001.1"/>
</dbReference>
<dbReference type="InterPro" id="IPR029058">
    <property type="entry name" value="AB_hydrolase_fold"/>
</dbReference>
<dbReference type="SUPFAM" id="SSF53474">
    <property type="entry name" value="alpha/beta-Hydrolases"/>
    <property type="match status" value="1"/>
</dbReference>
<protein>
    <submittedName>
        <fullName evidence="2">Phospholipase/carboxylesterase superfamily protein</fullName>
    </submittedName>
</protein>
<proteinExistence type="predicted"/>
<dbReference type="AlphaFoldDB" id="A0A087BI49"/>
<evidence type="ECO:0000259" key="1">
    <source>
        <dbReference type="Pfam" id="PF02230"/>
    </source>
</evidence>
<reference evidence="2 3" key="1">
    <citation type="submission" date="2014-03" db="EMBL/GenBank/DDBJ databases">
        <title>Genomics of Bifidobacteria.</title>
        <authorList>
            <person name="Ventura M."/>
            <person name="Milani C."/>
            <person name="Lugli G.A."/>
        </authorList>
    </citation>
    <scope>NUCLEOTIDE SEQUENCE [LARGE SCALE GENOMIC DNA]</scope>
    <source>
        <strain evidence="2 3">LMG 11341</strain>
    </source>
</reference>
<sequence length="209" mass="23287">MMASVDVEHDDDVLLLGFHGFGNDEHEMIRVIDALYAGTGREPNYLSFHGTYDRPFTGGSYWYPDGCGVAERRRECTHVGEAGVELLHSPVYDRFRKVLIGFSQGGYLSYRMVLEHPDMFDAAVLMSPSFKGEEDAKTIDGSTRFALCYGDGDHTIPADDQRNAHEVLARTGRLFHHVCPGLGHGIDDGEIAALRSWLFDAKLFDADRA</sequence>